<sequence>MQIANMRTFQILYSRTHFRNLISTKPNLYKTINRFYSISTVYDPVNGCIVTKPVTMSEKSKLSQPESNNHDDGSSNSDYLDALKDDRSYGSVLKSNQGNWSSFGGNSIKKSKSKSTWVCSECGYADGQWWGYCRECKNVNTMKEVVEVDNGGKVSGFQVSEKIVQQSWLPKGKGDDGPLRLTDVNKRVNHSDWRFPLSGLFGDEVSRVLGGGLVPGSLILVGGDPGVGKSTLMLQIAAIIAEGKEIGKPAPVLYVSGEESVEQIGNRADRMDISTDELFLYSSTDLEDILIKAHALCPRALVIDSIQTVHLMGVTGSAGGIYQIKECTAALLRFAKKTNIPVFLIGHVTKSGDIAGPRVLEHIVDAVLYMEGEQHSTHRLLRAFKNRFGSTDELGVFEMSPSGLKALKNPSEIFVSDGYSDSEFLAGLAIAVVMDGSRTFVIEVQALCAAGSSLSRQVNGVQAGRADMIISVLMKQAGLKLQSNAIFLNVVSGATLTETAGDLAVAAAICSSFLEFPIPSNVAFIGEIGLGGELRMVPKMEKRVSTVAKLGYKKCVVPEPAAEMLRGLDFGGIEVLGCRNLKDVINSVFITR</sequence>
<evidence type="ECO:0000313" key="14">
    <source>
        <dbReference type="Proteomes" id="UP001229421"/>
    </source>
</evidence>
<dbReference type="GO" id="GO:0016787">
    <property type="term" value="F:hydrolase activity"/>
    <property type="evidence" value="ECO:0007669"/>
    <property type="project" value="UniProtKB-KW"/>
</dbReference>
<dbReference type="InterPro" id="IPR020588">
    <property type="entry name" value="RecA_ATP-bd"/>
</dbReference>
<proteinExistence type="predicted"/>
<dbReference type="SUPFAM" id="SSF54211">
    <property type="entry name" value="Ribosomal protein S5 domain 2-like"/>
    <property type="match status" value="1"/>
</dbReference>
<feature type="domain" description="RecA family profile 1" evidence="12">
    <location>
        <begin position="194"/>
        <end position="348"/>
    </location>
</feature>
<dbReference type="GO" id="GO:0140664">
    <property type="term" value="F:ATP-dependent DNA damage sensor activity"/>
    <property type="evidence" value="ECO:0007669"/>
    <property type="project" value="InterPro"/>
</dbReference>
<protein>
    <recommendedName>
        <fullName evidence="12">RecA family profile 1 domain-containing protein</fullName>
    </recommendedName>
</protein>
<dbReference type="PANTHER" id="PTHR32472">
    <property type="entry name" value="DNA REPAIR PROTEIN RADA"/>
    <property type="match status" value="1"/>
</dbReference>
<dbReference type="NCBIfam" id="TIGR00416">
    <property type="entry name" value="sms"/>
    <property type="match status" value="1"/>
</dbReference>
<dbReference type="Pfam" id="PF18073">
    <property type="entry name" value="Zn_ribbon_LapB"/>
    <property type="match status" value="1"/>
</dbReference>
<gene>
    <name evidence="13" type="ORF">QVD17_25652</name>
</gene>
<feature type="region of interest" description="Disordered" evidence="11">
    <location>
        <begin position="59"/>
        <end position="78"/>
    </location>
</feature>
<dbReference type="InterPro" id="IPR020568">
    <property type="entry name" value="Ribosomal_Su5_D2-typ_SF"/>
</dbReference>
<evidence type="ECO:0000256" key="10">
    <source>
        <dbReference type="ARBA" id="ARBA00023204"/>
    </source>
</evidence>
<dbReference type="GO" id="GO:0005524">
    <property type="term" value="F:ATP binding"/>
    <property type="evidence" value="ECO:0007669"/>
    <property type="project" value="UniProtKB-KW"/>
</dbReference>
<evidence type="ECO:0000256" key="5">
    <source>
        <dbReference type="ARBA" id="ARBA00022801"/>
    </source>
</evidence>
<dbReference type="GO" id="GO:0003684">
    <property type="term" value="F:damaged DNA binding"/>
    <property type="evidence" value="ECO:0007669"/>
    <property type="project" value="InterPro"/>
</dbReference>
<evidence type="ECO:0000256" key="3">
    <source>
        <dbReference type="ARBA" id="ARBA00022763"/>
    </source>
</evidence>
<dbReference type="GO" id="GO:0000725">
    <property type="term" value="P:recombinational repair"/>
    <property type="evidence" value="ECO:0007669"/>
    <property type="project" value="TreeGrafter"/>
</dbReference>
<dbReference type="InterPro" id="IPR041166">
    <property type="entry name" value="Rubredoxin_2"/>
</dbReference>
<dbReference type="Gene3D" id="3.30.230.10">
    <property type="match status" value="1"/>
</dbReference>
<dbReference type="Proteomes" id="UP001229421">
    <property type="component" value="Unassembled WGS sequence"/>
</dbReference>
<evidence type="ECO:0000313" key="13">
    <source>
        <dbReference type="EMBL" id="KAK1422497.1"/>
    </source>
</evidence>
<keyword evidence="8" id="KW-0346">Stress response</keyword>
<dbReference type="Pfam" id="PF13541">
    <property type="entry name" value="ChlI"/>
    <property type="match status" value="1"/>
</dbReference>
<keyword evidence="1" id="KW-0479">Metal-binding</keyword>
<keyword evidence="2" id="KW-0547">Nucleotide-binding</keyword>
<keyword evidence="14" id="KW-1185">Reference proteome</keyword>
<comment type="caution">
    <text evidence="13">The sequence shown here is derived from an EMBL/GenBank/DDBJ whole genome shotgun (WGS) entry which is preliminary data.</text>
</comment>
<dbReference type="InterPro" id="IPR003593">
    <property type="entry name" value="AAA+_ATPase"/>
</dbReference>
<dbReference type="InterPro" id="IPR027417">
    <property type="entry name" value="P-loop_NTPase"/>
</dbReference>
<dbReference type="AlphaFoldDB" id="A0AAD8KG91"/>
<dbReference type="InterPro" id="IPR004504">
    <property type="entry name" value="DNA_repair_RadA"/>
</dbReference>
<keyword evidence="3" id="KW-0227">DNA damage</keyword>
<dbReference type="EMBL" id="JAUHHV010000006">
    <property type="protein sequence ID" value="KAK1422497.1"/>
    <property type="molecule type" value="Genomic_DNA"/>
</dbReference>
<dbReference type="Pfam" id="PF13481">
    <property type="entry name" value="AAA_25"/>
    <property type="match status" value="1"/>
</dbReference>
<dbReference type="InterPro" id="IPR014721">
    <property type="entry name" value="Ribsml_uS5_D2-typ_fold_subgr"/>
</dbReference>
<accession>A0AAD8KG91</accession>
<dbReference type="FunFam" id="3.30.230.10:FF:000053">
    <property type="entry name" value="DNA repair protein radA isogeny"/>
    <property type="match status" value="1"/>
</dbReference>
<dbReference type="SMART" id="SM00382">
    <property type="entry name" value="AAA"/>
    <property type="match status" value="1"/>
</dbReference>
<keyword evidence="4" id="KW-0863">Zinc-finger</keyword>
<evidence type="ECO:0000256" key="11">
    <source>
        <dbReference type="SAM" id="MobiDB-lite"/>
    </source>
</evidence>
<keyword evidence="5" id="KW-0378">Hydrolase</keyword>
<evidence type="ECO:0000256" key="9">
    <source>
        <dbReference type="ARBA" id="ARBA00023125"/>
    </source>
</evidence>
<keyword evidence="10" id="KW-0234">DNA repair</keyword>
<dbReference type="PANTHER" id="PTHR32472:SF10">
    <property type="entry name" value="DNA REPAIR PROTEIN RADA-LIKE PROTEIN"/>
    <property type="match status" value="1"/>
</dbReference>
<evidence type="ECO:0000256" key="8">
    <source>
        <dbReference type="ARBA" id="ARBA00023016"/>
    </source>
</evidence>
<evidence type="ECO:0000259" key="12">
    <source>
        <dbReference type="PROSITE" id="PS50162"/>
    </source>
</evidence>
<evidence type="ECO:0000256" key="6">
    <source>
        <dbReference type="ARBA" id="ARBA00022833"/>
    </source>
</evidence>
<reference evidence="13" key="1">
    <citation type="journal article" date="2023" name="bioRxiv">
        <title>Improved chromosome-level genome assembly for marigold (Tagetes erecta).</title>
        <authorList>
            <person name="Jiang F."/>
            <person name="Yuan L."/>
            <person name="Wang S."/>
            <person name="Wang H."/>
            <person name="Xu D."/>
            <person name="Wang A."/>
            <person name="Fan W."/>
        </authorList>
    </citation>
    <scope>NUCLEOTIDE SEQUENCE</scope>
    <source>
        <strain evidence="13">WSJ</strain>
        <tissue evidence="13">Leaf</tissue>
    </source>
</reference>
<organism evidence="13 14">
    <name type="scientific">Tagetes erecta</name>
    <name type="common">African marigold</name>
    <dbReference type="NCBI Taxonomy" id="13708"/>
    <lineage>
        <taxon>Eukaryota</taxon>
        <taxon>Viridiplantae</taxon>
        <taxon>Streptophyta</taxon>
        <taxon>Embryophyta</taxon>
        <taxon>Tracheophyta</taxon>
        <taxon>Spermatophyta</taxon>
        <taxon>Magnoliopsida</taxon>
        <taxon>eudicotyledons</taxon>
        <taxon>Gunneridae</taxon>
        <taxon>Pentapetalae</taxon>
        <taxon>asterids</taxon>
        <taxon>campanulids</taxon>
        <taxon>Asterales</taxon>
        <taxon>Asteraceae</taxon>
        <taxon>Asteroideae</taxon>
        <taxon>Heliantheae alliance</taxon>
        <taxon>Tageteae</taxon>
        <taxon>Tagetes</taxon>
    </lineage>
</organism>
<dbReference type="SUPFAM" id="SSF52540">
    <property type="entry name" value="P-loop containing nucleoside triphosphate hydrolases"/>
    <property type="match status" value="1"/>
</dbReference>
<evidence type="ECO:0000256" key="2">
    <source>
        <dbReference type="ARBA" id="ARBA00022741"/>
    </source>
</evidence>
<dbReference type="GO" id="GO:0008270">
    <property type="term" value="F:zinc ion binding"/>
    <property type="evidence" value="ECO:0007669"/>
    <property type="project" value="UniProtKB-KW"/>
</dbReference>
<keyword evidence="7" id="KW-0067">ATP-binding</keyword>
<dbReference type="Gene3D" id="3.40.50.300">
    <property type="entry name" value="P-loop containing nucleotide triphosphate hydrolases"/>
    <property type="match status" value="1"/>
</dbReference>
<evidence type="ECO:0000256" key="4">
    <source>
        <dbReference type="ARBA" id="ARBA00022771"/>
    </source>
</evidence>
<dbReference type="PROSITE" id="PS50162">
    <property type="entry name" value="RECA_2"/>
    <property type="match status" value="1"/>
</dbReference>
<evidence type="ECO:0000256" key="1">
    <source>
        <dbReference type="ARBA" id="ARBA00022723"/>
    </source>
</evidence>
<evidence type="ECO:0000256" key="7">
    <source>
        <dbReference type="ARBA" id="ARBA00022840"/>
    </source>
</evidence>
<name>A0AAD8KG91_TARER</name>
<dbReference type="PRINTS" id="PR01874">
    <property type="entry name" value="DNAREPAIRADA"/>
</dbReference>
<dbReference type="CDD" id="cd01121">
    <property type="entry name" value="RadA_SMS_N"/>
    <property type="match status" value="1"/>
</dbReference>
<keyword evidence="6" id="KW-0862">Zinc</keyword>
<dbReference type="FunFam" id="3.40.50.300:FF:000050">
    <property type="entry name" value="DNA repair protein RadA"/>
    <property type="match status" value="1"/>
</dbReference>
<keyword evidence="9" id="KW-0238">DNA-binding</keyword>